<dbReference type="Pfam" id="PF09961">
    <property type="entry name" value="DUF2195"/>
    <property type="match status" value="1"/>
</dbReference>
<comment type="caution">
    <text evidence="2">The sequence shown here is derived from an EMBL/GenBank/DDBJ whole genome shotgun (WGS) entry which is preliminary data.</text>
</comment>
<feature type="chain" id="PRO_5046348077" evidence="1">
    <location>
        <begin position="19"/>
        <end position="126"/>
    </location>
</feature>
<dbReference type="InterPro" id="IPR018696">
    <property type="entry name" value="DUF2195"/>
</dbReference>
<keyword evidence="1" id="KW-0732">Signal</keyword>
<dbReference type="EMBL" id="JAHYBX010000006">
    <property type="protein sequence ID" value="MCA1857197.1"/>
    <property type="molecule type" value="Genomic_DNA"/>
</dbReference>
<evidence type="ECO:0000256" key="1">
    <source>
        <dbReference type="SAM" id="SignalP"/>
    </source>
</evidence>
<name>A0ABS7YDY7_9BURK</name>
<evidence type="ECO:0000313" key="2">
    <source>
        <dbReference type="EMBL" id="MCA1857197.1"/>
    </source>
</evidence>
<dbReference type="Proteomes" id="UP001198602">
    <property type="component" value="Unassembled WGS sequence"/>
</dbReference>
<reference evidence="2 3" key="1">
    <citation type="submission" date="2021-07" db="EMBL/GenBank/DDBJ databases">
        <title>Characterization of Violacein-producing bacteria and related species.</title>
        <authorList>
            <person name="Wilson H.S."/>
            <person name="De Leon M.E."/>
        </authorList>
    </citation>
    <scope>NUCLEOTIDE SEQUENCE [LARGE SCALE GENOMIC DNA]</scope>
    <source>
        <strain evidence="2 3">HSC-2F05</strain>
    </source>
</reference>
<accession>A0ABS7YDY7</accession>
<gene>
    <name evidence="2" type="ORF">LE190_14870</name>
</gene>
<sequence>MPKWIQLLLLLGTFGSLALNARAEHITFHNELAACVTIKTITTATASNVVLANTNIQLRKSIGECGCLSALAVYISSVGRGGVQQILQEGLIRLDRDGEKTFVLATEPRLIEKKAVQVRLFCAPPL</sequence>
<protein>
    <submittedName>
        <fullName evidence="2">DUF2195 family protein</fullName>
    </submittedName>
</protein>
<proteinExistence type="predicted"/>
<keyword evidence="3" id="KW-1185">Reference proteome</keyword>
<feature type="signal peptide" evidence="1">
    <location>
        <begin position="1"/>
        <end position="18"/>
    </location>
</feature>
<organism evidence="2 3">
    <name type="scientific">Massilia hydrophila</name>
    <dbReference type="NCBI Taxonomy" id="3044279"/>
    <lineage>
        <taxon>Bacteria</taxon>
        <taxon>Pseudomonadati</taxon>
        <taxon>Pseudomonadota</taxon>
        <taxon>Betaproteobacteria</taxon>
        <taxon>Burkholderiales</taxon>
        <taxon>Oxalobacteraceae</taxon>
        <taxon>Telluria group</taxon>
        <taxon>Massilia</taxon>
    </lineage>
</organism>
<evidence type="ECO:0000313" key="3">
    <source>
        <dbReference type="Proteomes" id="UP001198602"/>
    </source>
</evidence>
<dbReference type="RefSeq" id="WP_225239438.1">
    <property type="nucleotide sequence ID" value="NZ_JAHYBX010000006.1"/>
</dbReference>